<dbReference type="EMBL" id="ANIZ01000963">
    <property type="protein sequence ID" value="ETI50937.1"/>
    <property type="molecule type" value="Genomic_DNA"/>
</dbReference>
<feature type="region of interest" description="Disordered" evidence="1">
    <location>
        <begin position="1"/>
        <end position="20"/>
    </location>
</feature>
<protein>
    <submittedName>
        <fullName evidence="2">Uncharacterized protein</fullName>
    </submittedName>
</protein>
<sequence length="109" mass="11533">MASINKTSDSDSTKSCCDAQESEAEAFADQLYSVVQVLLSTSAAPSIPMARKLPKQIESSSEENESVSILHEEGTGKVFETMEDLSGGGSPQSLQTEICITAAETKVTI</sequence>
<organism evidence="2 3">
    <name type="scientific">Phytophthora nicotianae P1569</name>
    <dbReference type="NCBI Taxonomy" id="1317065"/>
    <lineage>
        <taxon>Eukaryota</taxon>
        <taxon>Sar</taxon>
        <taxon>Stramenopiles</taxon>
        <taxon>Oomycota</taxon>
        <taxon>Peronosporomycetes</taxon>
        <taxon>Peronosporales</taxon>
        <taxon>Peronosporaceae</taxon>
        <taxon>Phytophthora</taxon>
    </lineage>
</organism>
<dbReference type="HOGENOM" id="CLU_2189178_0_0_1"/>
<name>V9FKK9_PHYNI</name>
<proteinExistence type="predicted"/>
<evidence type="ECO:0000256" key="1">
    <source>
        <dbReference type="SAM" id="MobiDB-lite"/>
    </source>
</evidence>
<gene>
    <name evidence="2" type="ORF">F443_05616</name>
</gene>
<comment type="caution">
    <text evidence="2">The sequence shown here is derived from an EMBL/GenBank/DDBJ whole genome shotgun (WGS) entry which is preliminary data.</text>
</comment>
<evidence type="ECO:0000313" key="2">
    <source>
        <dbReference type="EMBL" id="ETI50937.1"/>
    </source>
</evidence>
<evidence type="ECO:0000313" key="3">
    <source>
        <dbReference type="Proteomes" id="UP000018721"/>
    </source>
</evidence>
<feature type="region of interest" description="Disordered" evidence="1">
    <location>
        <begin position="54"/>
        <end position="74"/>
    </location>
</feature>
<reference evidence="2 3" key="1">
    <citation type="submission" date="2013-11" db="EMBL/GenBank/DDBJ databases">
        <title>The Genome Sequence of Phytophthora parasitica P1569.</title>
        <authorList>
            <consortium name="The Broad Institute Genomics Platform"/>
            <person name="Russ C."/>
            <person name="Tyler B."/>
            <person name="Panabieres F."/>
            <person name="Shan W."/>
            <person name="Tripathy S."/>
            <person name="Grunwald N."/>
            <person name="Machado M."/>
            <person name="Johnson C.S."/>
            <person name="Arredondo F."/>
            <person name="Hong C."/>
            <person name="Coffey M."/>
            <person name="Young S.K."/>
            <person name="Zeng Q."/>
            <person name="Gargeya S."/>
            <person name="Fitzgerald M."/>
            <person name="Abouelleil A."/>
            <person name="Alvarado L."/>
            <person name="Chapman S.B."/>
            <person name="Gainer-Dewar J."/>
            <person name="Goldberg J."/>
            <person name="Griggs A."/>
            <person name="Gujja S."/>
            <person name="Hansen M."/>
            <person name="Howarth C."/>
            <person name="Imamovic A."/>
            <person name="Ireland A."/>
            <person name="Larimer J."/>
            <person name="McCowan C."/>
            <person name="Murphy C."/>
            <person name="Pearson M."/>
            <person name="Poon T.W."/>
            <person name="Priest M."/>
            <person name="Roberts A."/>
            <person name="Saif S."/>
            <person name="Shea T."/>
            <person name="Sykes S."/>
            <person name="Wortman J."/>
            <person name="Nusbaum C."/>
            <person name="Birren B."/>
        </authorList>
    </citation>
    <scope>NUCLEOTIDE SEQUENCE [LARGE SCALE GENOMIC DNA]</scope>
    <source>
        <strain evidence="2 3">P1569</strain>
    </source>
</reference>
<dbReference type="Proteomes" id="UP000018721">
    <property type="component" value="Unassembled WGS sequence"/>
</dbReference>
<accession>V9FKK9</accession>
<dbReference type="AlphaFoldDB" id="V9FKK9"/>
<keyword evidence="3" id="KW-1185">Reference proteome</keyword>